<keyword evidence="2" id="KW-1185">Reference proteome</keyword>
<sequence length="244" mass="27192">MEKWKTFTIAMTTTFAIFGAAAYSGIKYVNTIINNPVHAEAQQQTISKPIVLPNSYTLNNFEFDFRRSNSINAQKVLYNGELTSVALLPETDRNKAIASALSTPKEVAKALRIVHAKFDETLAAYNHGAYDKKWEGYQQNADGSLSLMPDNTYDERLTNQPYVYLRMADVIGNEKAADYLRNVAALVEISVKDKDVKAVLYAHRLIHNVDSFIVGRPEEGEEAYSAAKIAESVAYMEKHQGGEG</sequence>
<dbReference type="AlphaFoldDB" id="A0A3S9A8N8"/>
<protein>
    <submittedName>
        <fullName evidence="1">Uncharacterized protein</fullName>
    </submittedName>
</protein>
<dbReference type="OrthoDB" id="2087420at2"/>
<evidence type="ECO:0000313" key="2">
    <source>
        <dbReference type="Proteomes" id="UP000272528"/>
    </source>
</evidence>
<dbReference type="Proteomes" id="UP000272528">
    <property type="component" value="Chromosome"/>
</dbReference>
<name>A0A3S9A8N8_9BACL</name>
<organism evidence="1 2">
    <name type="scientific">Paenibacillus albus</name>
    <dbReference type="NCBI Taxonomy" id="2495582"/>
    <lineage>
        <taxon>Bacteria</taxon>
        <taxon>Bacillati</taxon>
        <taxon>Bacillota</taxon>
        <taxon>Bacilli</taxon>
        <taxon>Bacillales</taxon>
        <taxon>Paenibacillaceae</taxon>
        <taxon>Paenibacillus</taxon>
    </lineage>
</organism>
<gene>
    <name evidence="1" type="ORF">EJC50_22420</name>
</gene>
<dbReference type="RefSeq" id="WP_126017825.1">
    <property type="nucleotide sequence ID" value="NZ_CP034437.1"/>
</dbReference>
<dbReference type="KEGG" id="palb:EJC50_22420"/>
<accession>A0A3S9A8N8</accession>
<evidence type="ECO:0000313" key="1">
    <source>
        <dbReference type="EMBL" id="AZN42127.1"/>
    </source>
</evidence>
<proteinExistence type="predicted"/>
<reference evidence="2" key="1">
    <citation type="submission" date="2018-12" db="EMBL/GenBank/DDBJ databases">
        <title>Genome sequence of Peanibacillus sp.</title>
        <authorList>
            <person name="Subramani G."/>
            <person name="Srinivasan S."/>
            <person name="Kim M.K."/>
        </authorList>
    </citation>
    <scope>NUCLEOTIDE SEQUENCE [LARGE SCALE GENOMIC DNA]</scope>
    <source>
        <strain evidence="2">18JY67-1</strain>
    </source>
</reference>
<dbReference type="EMBL" id="CP034437">
    <property type="protein sequence ID" value="AZN42127.1"/>
    <property type="molecule type" value="Genomic_DNA"/>
</dbReference>